<evidence type="ECO:0000313" key="13">
    <source>
        <dbReference type="EMBL" id="CDW83914.1"/>
    </source>
</evidence>
<evidence type="ECO:0000256" key="5">
    <source>
        <dbReference type="ARBA" id="ARBA00022906"/>
    </source>
</evidence>
<keyword evidence="5" id="KW-0862">Zinc</keyword>
<feature type="domain" description="Cation efflux protein cytoplasmic" evidence="12">
    <location>
        <begin position="306"/>
        <end position="377"/>
    </location>
</feature>
<accession>A0A078AP65</accession>
<feature type="domain" description="Cation efflux protein transmembrane" evidence="11">
    <location>
        <begin position="39"/>
        <end position="302"/>
    </location>
</feature>
<evidence type="ECO:0000313" key="14">
    <source>
        <dbReference type="Proteomes" id="UP000039865"/>
    </source>
</evidence>
<evidence type="ECO:0000256" key="10">
    <source>
        <dbReference type="SAM" id="Phobius"/>
    </source>
</evidence>
<keyword evidence="8 10" id="KW-0472">Membrane</keyword>
<organism evidence="13 14">
    <name type="scientific">Stylonychia lemnae</name>
    <name type="common">Ciliate</name>
    <dbReference type="NCBI Taxonomy" id="5949"/>
    <lineage>
        <taxon>Eukaryota</taxon>
        <taxon>Sar</taxon>
        <taxon>Alveolata</taxon>
        <taxon>Ciliophora</taxon>
        <taxon>Intramacronucleata</taxon>
        <taxon>Spirotrichea</taxon>
        <taxon>Stichotrichia</taxon>
        <taxon>Sporadotrichida</taxon>
        <taxon>Oxytrichidae</taxon>
        <taxon>Stylonychinae</taxon>
        <taxon>Stylonychia</taxon>
    </lineage>
</organism>
<dbReference type="AlphaFoldDB" id="A0A078AP65"/>
<dbReference type="InterPro" id="IPR036837">
    <property type="entry name" value="Cation_efflux_CTD_sf"/>
</dbReference>
<evidence type="ECO:0000256" key="7">
    <source>
        <dbReference type="ARBA" id="ARBA00023065"/>
    </source>
</evidence>
<keyword evidence="7" id="KW-0406">Ion transport</keyword>
<evidence type="ECO:0000256" key="6">
    <source>
        <dbReference type="ARBA" id="ARBA00022989"/>
    </source>
</evidence>
<evidence type="ECO:0000256" key="8">
    <source>
        <dbReference type="ARBA" id="ARBA00023136"/>
    </source>
</evidence>
<keyword evidence="3" id="KW-0813">Transport</keyword>
<dbReference type="Pfam" id="PF16916">
    <property type="entry name" value="ZT_dimer"/>
    <property type="match status" value="1"/>
</dbReference>
<comment type="subcellular location">
    <subcellularLocation>
        <location evidence="1">Membrane</location>
        <topology evidence="1">Multi-pass membrane protein</topology>
    </subcellularLocation>
</comment>
<evidence type="ECO:0000256" key="1">
    <source>
        <dbReference type="ARBA" id="ARBA00004141"/>
    </source>
</evidence>
<dbReference type="InterPro" id="IPR027469">
    <property type="entry name" value="Cation_efflux_TMD_sf"/>
</dbReference>
<protein>
    <submittedName>
        <fullName evidence="13">Zinc transporter of isoform 1</fullName>
    </submittedName>
</protein>
<dbReference type="InterPro" id="IPR058533">
    <property type="entry name" value="Cation_efflux_TM"/>
</dbReference>
<dbReference type="SUPFAM" id="SSF160240">
    <property type="entry name" value="Cation efflux protein cytoplasmic domain-like"/>
    <property type="match status" value="1"/>
</dbReference>
<keyword evidence="14" id="KW-1185">Reference proteome</keyword>
<keyword evidence="5" id="KW-0864">Zinc transport</keyword>
<dbReference type="InParanoid" id="A0A078AP65"/>
<dbReference type="InterPro" id="IPR002524">
    <property type="entry name" value="Cation_efflux"/>
</dbReference>
<dbReference type="GO" id="GO:0005886">
    <property type="term" value="C:plasma membrane"/>
    <property type="evidence" value="ECO:0007669"/>
    <property type="project" value="TreeGrafter"/>
</dbReference>
<dbReference type="InterPro" id="IPR050681">
    <property type="entry name" value="CDF/SLC30A"/>
</dbReference>
<evidence type="ECO:0000256" key="2">
    <source>
        <dbReference type="ARBA" id="ARBA00008873"/>
    </source>
</evidence>
<dbReference type="InterPro" id="IPR027470">
    <property type="entry name" value="Cation_efflux_CTD"/>
</dbReference>
<dbReference type="OrthoDB" id="9944568at2759"/>
<dbReference type="PANTHER" id="PTHR11562">
    <property type="entry name" value="CATION EFFLUX PROTEIN/ ZINC TRANSPORTER"/>
    <property type="match status" value="1"/>
</dbReference>
<comment type="similarity">
    <text evidence="2">Belongs to the cation diffusion facilitator (CDF) transporter (TC 2.A.4) family. SLC30A subfamily.</text>
</comment>
<dbReference type="Pfam" id="PF01545">
    <property type="entry name" value="Cation_efflux"/>
    <property type="match status" value="1"/>
</dbReference>
<evidence type="ECO:0000256" key="4">
    <source>
        <dbReference type="ARBA" id="ARBA00022692"/>
    </source>
</evidence>
<dbReference type="GO" id="GO:0005385">
    <property type="term" value="F:zinc ion transmembrane transporter activity"/>
    <property type="evidence" value="ECO:0007669"/>
    <property type="project" value="TreeGrafter"/>
</dbReference>
<dbReference type="FunCoup" id="A0A078AP65">
    <property type="interactions" value="1"/>
</dbReference>
<gene>
    <name evidence="13" type="primary">Contig13298.g14189</name>
    <name evidence="13" type="ORF">STYLEM_12967</name>
</gene>
<dbReference type="PANTHER" id="PTHR11562:SF17">
    <property type="entry name" value="RE54080P-RELATED"/>
    <property type="match status" value="1"/>
</dbReference>
<feature type="transmembrane region" description="Helical" evidence="10">
    <location>
        <begin position="244"/>
        <end position="267"/>
    </location>
</feature>
<sequence>MYKDIPEARGTPIPVKTPINFKARKQSLENSNRSAMKKLIIASCVSFVFIVVQVIGGYLANSIAIFTDSAHLASDIIGFAISIISLKIAQRPATKSLSYGYHRSEVIGTLVSVIFIWGLTIWLVYEATLRILDTEAEVIGHIMLFVAVLGLCFNLIQMKILHSGDGHYHLGGDMNDSHDHSHGHGHHHDNGPKKSGHSKVKGEESKNLKEGLIVDNENQATRDAEHHGHHHHEEETTNINITSAYLHVLGDMLMSVGVVIASIIIYIEPSWKIADPLCTYLFSVIICFTTIPVFKECINVLLEATPTSIDVEQLEQDILDCQGVEEVHDFHVWAISVSKYSMSVHIKSDTPLKSLSQVTDLCRRQYKLFHTTIQVESSGDNKHQFICENDLHD</sequence>
<evidence type="ECO:0000256" key="9">
    <source>
        <dbReference type="SAM" id="MobiDB-lite"/>
    </source>
</evidence>
<dbReference type="OMA" id="GHEKMLH"/>
<feature type="transmembrane region" description="Helical" evidence="10">
    <location>
        <begin position="273"/>
        <end position="294"/>
    </location>
</feature>
<feature type="region of interest" description="Disordered" evidence="9">
    <location>
        <begin position="172"/>
        <end position="205"/>
    </location>
</feature>
<proteinExistence type="inferred from homology"/>
<evidence type="ECO:0000259" key="11">
    <source>
        <dbReference type="Pfam" id="PF01545"/>
    </source>
</evidence>
<evidence type="ECO:0000259" key="12">
    <source>
        <dbReference type="Pfam" id="PF16916"/>
    </source>
</evidence>
<evidence type="ECO:0000256" key="3">
    <source>
        <dbReference type="ARBA" id="ARBA00022448"/>
    </source>
</evidence>
<reference evidence="13 14" key="1">
    <citation type="submission" date="2014-06" db="EMBL/GenBank/DDBJ databases">
        <authorList>
            <person name="Swart Estienne"/>
        </authorList>
    </citation>
    <scope>NUCLEOTIDE SEQUENCE [LARGE SCALE GENOMIC DNA]</scope>
    <source>
        <strain evidence="13 14">130c</strain>
    </source>
</reference>
<feature type="transmembrane region" description="Helical" evidence="10">
    <location>
        <begin position="39"/>
        <end position="60"/>
    </location>
</feature>
<name>A0A078AP65_STYLE</name>
<feature type="transmembrane region" description="Helical" evidence="10">
    <location>
        <begin position="110"/>
        <end position="132"/>
    </location>
</feature>
<feature type="compositionally biased region" description="Basic and acidic residues" evidence="9">
    <location>
        <begin position="172"/>
        <end position="192"/>
    </location>
</feature>
<keyword evidence="4 10" id="KW-0812">Transmembrane</keyword>
<feature type="transmembrane region" description="Helical" evidence="10">
    <location>
        <begin position="72"/>
        <end position="89"/>
    </location>
</feature>
<dbReference type="EMBL" id="CCKQ01012302">
    <property type="protein sequence ID" value="CDW83914.1"/>
    <property type="molecule type" value="Genomic_DNA"/>
</dbReference>
<dbReference type="NCBIfam" id="TIGR01297">
    <property type="entry name" value="CDF"/>
    <property type="match status" value="1"/>
</dbReference>
<dbReference type="Proteomes" id="UP000039865">
    <property type="component" value="Unassembled WGS sequence"/>
</dbReference>
<dbReference type="Gene3D" id="1.20.1510.10">
    <property type="entry name" value="Cation efflux protein transmembrane domain"/>
    <property type="match status" value="1"/>
</dbReference>
<dbReference type="SUPFAM" id="SSF161111">
    <property type="entry name" value="Cation efflux protein transmembrane domain-like"/>
    <property type="match status" value="1"/>
</dbReference>
<feature type="transmembrane region" description="Helical" evidence="10">
    <location>
        <begin position="138"/>
        <end position="156"/>
    </location>
</feature>
<keyword evidence="6 10" id="KW-1133">Transmembrane helix</keyword>